<evidence type="ECO:0000313" key="2">
    <source>
        <dbReference type="Proteomes" id="UP000660885"/>
    </source>
</evidence>
<name>A0ABS1UCJ9_9PROT</name>
<dbReference type="RefSeq" id="WP_202834898.1">
    <property type="nucleotide sequence ID" value="NZ_JAETWB010000033.1"/>
</dbReference>
<reference evidence="1 2" key="1">
    <citation type="submission" date="2021-01" db="EMBL/GenBank/DDBJ databases">
        <title>Belnapia mucosa sp. nov. and Belnapia arida sp. nov., isolated from the Tabernas Desert (Almeria, Spain).</title>
        <authorList>
            <person name="Molina-Menor E."/>
            <person name="Vidal-Verdu A."/>
            <person name="Calonge A."/>
            <person name="Satari L."/>
            <person name="Pereto J."/>
            <person name="Porcar M."/>
        </authorList>
    </citation>
    <scope>NUCLEOTIDE SEQUENCE [LARGE SCALE GENOMIC DNA]</scope>
    <source>
        <strain evidence="1 2">T18</strain>
    </source>
</reference>
<keyword evidence="2" id="KW-1185">Reference proteome</keyword>
<organism evidence="1 2">
    <name type="scientific">Belnapia arida</name>
    <dbReference type="NCBI Taxonomy" id="2804533"/>
    <lineage>
        <taxon>Bacteria</taxon>
        <taxon>Pseudomonadati</taxon>
        <taxon>Pseudomonadota</taxon>
        <taxon>Alphaproteobacteria</taxon>
        <taxon>Acetobacterales</taxon>
        <taxon>Roseomonadaceae</taxon>
        <taxon>Belnapia</taxon>
    </lineage>
</organism>
<protein>
    <recommendedName>
        <fullName evidence="3">HNH endonuclease</fullName>
    </recommendedName>
</protein>
<dbReference type="EMBL" id="JAETWB010000033">
    <property type="protein sequence ID" value="MBL6081684.1"/>
    <property type="molecule type" value="Genomic_DNA"/>
</dbReference>
<evidence type="ECO:0008006" key="3">
    <source>
        <dbReference type="Google" id="ProtNLM"/>
    </source>
</evidence>
<sequence>MFLQLSAQELLLGNRLEFTELGRSVIAKVVAAEPFGGQCPCCLRERVLTEAGRVVPGAEFDHFFHRSLNKAEHGWLICAACHDELTHGGYLVRFMRVPEFRAFQGAVFEHRRRERTASGDHVT</sequence>
<accession>A0ABS1UCJ9</accession>
<proteinExistence type="predicted"/>
<comment type="caution">
    <text evidence="1">The sequence shown here is derived from an EMBL/GenBank/DDBJ whole genome shotgun (WGS) entry which is preliminary data.</text>
</comment>
<dbReference type="Proteomes" id="UP000660885">
    <property type="component" value="Unassembled WGS sequence"/>
</dbReference>
<gene>
    <name evidence="1" type="ORF">JMJ56_27230</name>
</gene>
<evidence type="ECO:0000313" key="1">
    <source>
        <dbReference type="EMBL" id="MBL6081684.1"/>
    </source>
</evidence>